<name>A0ABT3KYP9_9BURK</name>
<accession>A0ABT3KYP9</accession>
<dbReference type="GeneID" id="77319332"/>
<dbReference type="EMBL" id="QZCW01000005">
    <property type="protein sequence ID" value="MCW5323475.1"/>
    <property type="molecule type" value="Genomic_DNA"/>
</dbReference>
<keyword evidence="3" id="KW-1185">Reference proteome</keyword>
<reference evidence="3" key="1">
    <citation type="submission" date="2023-07" db="EMBL/GenBank/DDBJ databases">
        <title>Verminephrobacter genomes.</title>
        <authorList>
            <person name="Lund M.B."/>
        </authorList>
    </citation>
    <scope>NUCLEOTIDE SEQUENCE [LARGE SCALE GENOMIC DNA]</scope>
    <source>
        <strain evidence="3">AtM5-05</strain>
    </source>
</reference>
<evidence type="ECO:0000313" key="3">
    <source>
        <dbReference type="Proteomes" id="UP001208935"/>
    </source>
</evidence>
<proteinExistence type="predicted"/>
<dbReference type="Proteomes" id="UP001208935">
    <property type="component" value="Unassembled WGS sequence"/>
</dbReference>
<evidence type="ECO:0000313" key="2">
    <source>
        <dbReference type="EMBL" id="MCW5323475.1"/>
    </source>
</evidence>
<gene>
    <name evidence="2" type="ORF">D5039_20715</name>
</gene>
<sequence>MADTPPRFVPLLTEVVQPPASLPDSPPPAAPRPLPEEVEDYLVQRVMQHVDRLLETHLQEAIATLLKEQALPGLRAEIGSLVRHAVHQAAAQSRTDGAPPQ</sequence>
<comment type="caution">
    <text evidence="2">The sequence shown here is derived from an EMBL/GenBank/DDBJ whole genome shotgun (WGS) entry which is preliminary data.</text>
</comment>
<protein>
    <submittedName>
        <fullName evidence="2">Uncharacterized protein</fullName>
    </submittedName>
</protein>
<evidence type="ECO:0000256" key="1">
    <source>
        <dbReference type="SAM" id="MobiDB-lite"/>
    </source>
</evidence>
<dbReference type="RefSeq" id="WP_010104566.1">
    <property type="nucleotide sequence ID" value="NZ_QZCV01000004.1"/>
</dbReference>
<feature type="region of interest" description="Disordered" evidence="1">
    <location>
        <begin position="15"/>
        <end position="34"/>
    </location>
</feature>
<feature type="compositionally biased region" description="Pro residues" evidence="1">
    <location>
        <begin position="20"/>
        <end position="33"/>
    </location>
</feature>
<organism evidence="2 3">
    <name type="scientific">Verminephrobacter aporrectodeae subsp. tuberculatae</name>
    <dbReference type="NCBI Taxonomy" id="1110392"/>
    <lineage>
        <taxon>Bacteria</taxon>
        <taxon>Pseudomonadati</taxon>
        <taxon>Pseudomonadota</taxon>
        <taxon>Betaproteobacteria</taxon>
        <taxon>Burkholderiales</taxon>
        <taxon>Comamonadaceae</taxon>
        <taxon>Verminephrobacter</taxon>
    </lineage>
</organism>